<protein>
    <submittedName>
        <fullName evidence="1">Uncharacterized protein</fullName>
    </submittedName>
</protein>
<organism evidence="1 2">
    <name type="scientific">Dreissena polymorpha</name>
    <name type="common">Zebra mussel</name>
    <name type="synonym">Mytilus polymorpha</name>
    <dbReference type="NCBI Taxonomy" id="45954"/>
    <lineage>
        <taxon>Eukaryota</taxon>
        <taxon>Metazoa</taxon>
        <taxon>Spiralia</taxon>
        <taxon>Lophotrochozoa</taxon>
        <taxon>Mollusca</taxon>
        <taxon>Bivalvia</taxon>
        <taxon>Autobranchia</taxon>
        <taxon>Heteroconchia</taxon>
        <taxon>Euheterodonta</taxon>
        <taxon>Imparidentia</taxon>
        <taxon>Neoheterodontei</taxon>
        <taxon>Myida</taxon>
        <taxon>Dreissenoidea</taxon>
        <taxon>Dreissenidae</taxon>
        <taxon>Dreissena</taxon>
    </lineage>
</organism>
<accession>A0A9D4F0M8</accession>
<keyword evidence="2" id="KW-1185">Reference proteome</keyword>
<name>A0A9D4F0M8_DREPO</name>
<dbReference type="AlphaFoldDB" id="A0A9D4F0M8"/>
<reference evidence="1" key="1">
    <citation type="journal article" date="2019" name="bioRxiv">
        <title>The Genome of the Zebra Mussel, Dreissena polymorpha: A Resource for Invasive Species Research.</title>
        <authorList>
            <person name="McCartney M.A."/>
            <person name="Auch B."/>
            <person name="Kono T."/>
            <person name="Mallez S."/>
            <person name="Zhang Y."/>
            <person name="Obille A."/>
            <person name="Becker A."/>
            <person name="Abrahante J.E."/>
            <person name="Garbe J."/>
            <person name="Badalamenti J.P."/>
            <person name="Herman A."/>
            <person name="Mangelson H."/>
            <person name="Liachko I."/>
            <person name="Sullivan S."/>
            <person name="Sone E.D."/>
            <person name="Koren S."/>
            <person name="Silverstein K.A.T."/>
            <person name="Beckman K.B."/>
            <person name="Gohl D.M."/>
        </authorList>
    </citation>
    <scope>NUCLEOTIDE SEQUENCE</scope>
    <source>
        <strain evidence="1">Duluth1</strain>
        <tissue evidence="1">Whole animal</tissue>
    </source>
</reference>
<evidence type="ECO:0000313" key="1">
    <source>
        <dbReference type="EMBL" id="KAH3790240.1"/>
    </source>
</evidence>
<gene>
    <name evidence="1" type="ORF">DPMN_168437</name>
</gene>
<reference evidence="1" key="2">
    <citation type="submission" date="2020-11" db="EMBL/GenBank/DDBJ databases">
        <authorList>
            <person name="McCartney M.A."/>
            <person name="Auch B."/>
            <person name="Kono T."/>
            <person name="Mallez S."/>
            <person name="Becker A."/>
            <person name="Gohl D.M."/>
            <person name="Silverstein K.A.T."/>
            <person name="Koren S."/>
            <person name="Bechman K.B."/>
            <person name="Herman A."/>
            <person name="Abrahante J.E."/>
            <person name="Garbe J."/>
        </authorList>
    </citation>
    <scope>NUCLEOTIDE SEQUENCE</scope>
    <source>
        <strain evidence="1">Duluth1</strain>
        <tissue evidence="1">Whole animal</tissue>
    </source>
</reference>
<dbReference type="EMBL" id="JAIWYP010000008">
    <property type="protein sequence ID" value="KAH3790240.1"/>
    <property type="molecule type" value="Genomic_DNA"/>
</dbReference>
<dbReference type="Proteomes" id="UP000828390">
    <property type="component" value="Unassembled WGS sequence"/>
</dbReference>
<sequence length="76" mass="8658">MSLTGKEVKVMDRENNTALRKLRESVVIAKERRVMNRDEQGGGLPTEPHLQAFVYCCEPVRQKARPVTFTSRVVTV</sequence>
<comment type="caution">
    <text evidence="1">The sequence shown here is derived from an EMBL/GenBank/DDBJ whole genome shotgun (WGS) entry which is preliminary data.</text>
</comment>
<evidence type="ECO:0000313" key="2">
    <source>
        <dbReference type="Proteomes" id="UP000828390"/>
    </source>
</evidence>
<proteinExistence type="predicted"/>